<evidence type="ECO:0000256" key="6">
    <source>
        <dbReference type="RuleBase" id="RU004914"/>
    </source>
</evidence>
<feature type="transmembrane region" description="Helical" evidence="6">
    <location>
        <begin position="427"/>
        <end position="447"/>
    </location>
</feature>
<keyword evidence="4 6" id="KW-1133">Transmembrane helix</keyword>
<feature type="compositionally biased region" description="Basic and acidic residues" evidence="7">
    <location>
        <begin position="1"/>
        <end position="17"/>
    </location>
</feature>
<protein>
    <recommendedName>
        <fullName evidence="6">Protein DETOXIFICATION</fullName>
    </recommendedName>
    <alternativeName>
        <fullName evidence="6">Multidrug and toxic compound extrusion protein</fullName>
    </alternativeName>
</protein>
<keyword evidence="9" id="KW-1185">Reference proteome</keyword>
<dbReference type="Proteomes" id="UP001633002">
    <property type="component" value="Unassembled WGS sequence"/>
</dbReference>
<feature type="transmembrane region" description="Helical" evidence="6">
    <location>
        <begin position="453"/>
        <end position="473"/>
    </location>
</feature>
<feature type="transmembrane region" description="Helical" evidence="6">
    <location>
        <begin position="202"/>
        <end position="224"/>
    </location>
</feature>
<evidence type="ECO:0000256" key="1">
    <source>
        <dbReference type="ARBA" id="ARBA00004141"/>
    </source>
</evidence>
<name>A0ABD3GTW2_9MARC</name>
<feature type="transmembrane region" description="Helical" evidence="6">
    <location>
        <begin position="54"/>
        <end position="79"/>
    </location>
</feature>
<dbReference type="CDD" id="cd13132">
    <property type="entry name" value="MATE_eukaryotic"/>
    <property type="match status" value="1"/>
</dbReference>
<evidence type="ECO:0000256" key="5">
    <source>
        <dbReference type="ARBA" id="ARBA00023136"/>
    </source>
</evidence>
<comment type="subcellular location">
    <subcellularLocation>
        <location evidence="1">Membrane</location>
        <topology evidence="1">Multi-pass membrane protein</topology>
    </subcellularLocation>
</comment>
<feature type="transmembrane region" description="Helical" evidence="6">
    <location>
        <begin position="134"/>
        <end position="152"/>
    </location>
</feature>
<dbReference type="PANTHER" id="PTHR11206">
    <property type="entry name" value="MULTIDRUG RESISTANCE PROTEIN"/>
    <property type="match status" value="1"/>
</dbReference>
<dbReference type="InterPro" id="IPR045069">
    <property type="entry name" value="MATE_euk"/>
</dbReference>
<comment type="caution">
    <text evidence="8">The sequence shown here is derived from an EMBL/GenBank/DDBJ whole genome shotgun (WGS) entry which is preliminary data.</text>
</comment>
<feature type="transmembrane region" description="Helical" evidence="6">
    <location>
        <begin position="271"/>
        <end position="290"/>
    </location>
</feature>
<sequence length="544" mass="59652">MKFESNSFRKELPKDDDQAPTLLHWNSGSDLRTISDAKNDASGEWLTKELRKQFVIAGPMTLVSLLNFALSIVSLIFVGHLGEVALSSSQIAVTIAMATGLNIMMGLSSALETLCGQAYGAKEYYLTGIYLQRAIYVLTLVAIPLSFIWWNLARVLIAVGQDPVISEGAQEYTRFLIPSLFAYAFLQPLVKFMQTQSVVKAMAVFSAITLVIHVMLCYLVIYYLGVGFRGAAIVTGISHWINVSFLAIYVIKSSTFKKTWTGLSTEAFRDVYPFLKVAVPSTLLICFQYWCFDIFVLASGLLPNPLLETSSFSVCVNTIALLSMIPFGFSTAVSTRVANELGAGRPQAAKDAVTVSVSLVLIEGCTVAMVLMSLRRVFPYIFISEPHVVDHASRMLPLVAVISLLDGYQNVLCGVAKGCGRQHLGAWIDLCSFYGISLPVGLLLTFYFELDSYGLWIGILSGFLTQAVLLSSITITSNWEKLACQAAELVRGAGEHHAHDLTKALLKEGSVPTTHQGTVEDPAWPVNYNESNHQKEAKQQKSYV</sequence>
<reference evidence="8 9" key="1">
    <citation type="submission" date="2024-09" db="EMBL/GenBank/DDBJ databases">
        <title>Chromosome-scale assembly of Riccia sorocarpa.</title>
        <authorList>
            <person name="Paukszto L."/>
        </authorList>
    </citation>
    <scope>NUCLEOTIDE SEQUENCE [LARGE SCALE GENOMIC DNA]</scope>
    <source>
        <strain evidence="8">LP-2024</strain>
        <tissue evidence="8">Aerial parts of the thallus</tissue>
    </source>
</reference>
<feature type="region of interest" description="Disordered" evidence="7">
    <location>
        <begin position="1"/>
        <end position="21"/>
    </location>
</feature>
<dbReference type="GO" id="GO:0016020">
    <property type="term" value="C:membrane"/>
    <property type="evidence" value="ECO:0007669"/>
    <property type="project" value="UniProtKB-SubCell"/>
</dbReference>
<accession>A0ABD3GTW2</accession>
<organism evidence="8 9">
    <name type="scientific">Riccia sorocarpa</name>
    <dbReference type="NCBI Taxonomy" id="122646"/>
    <lineage>
        <taxon>Eukaryota</taxon>
        <taxon>Viridiplantae</taxon>
        <taxon>Streptophyta</taxon>
        <taxon>Embryophyta</taxon>
        <taxon>Marchantiophyta</taxon>
        <taxon>Marchantiopsida</taxon>
        <taxon>Marchantiidae</taxon>
        <taxon>Marchantiales</taxon>
        <taxon>Ricciaceae</taxon>
        <taxon>Riccia</taxon>
    </lineage>
</organism>
<evidence type="ECO:0000313" key="8">
    <source>
        <dbReference type="EMBL" id="KAL3681264.1"/>
    </source>
</evidence>
<evidence type="ECO:0000256" key="4">
    <source>
        <dbReference type="ARBA" id="ARBA00022989"/>
    </source>
</evidence>
<feature type="region of interest" description="Disordered" evidence="7">
    <location>
        <begin position="511"/>
        <end position="544"/>
    </location>
</feature>
<evidence type="ECO:0000313" key="9">
    <source>
        <dbReference type="Proteomes" id="UP001633002"/>
    </source>
</evidence>
<evidence type="ECO:0000256" key="2">
    <source>
        <dbReference type="ARBA" id="ARBA00010199"/>
    </source>
</evidence>
<dbReference type="Pfam" id="PF01554">
    <property type="entry name" value="MatE"/>
    <property type="match status" value="2"/>
</dbReference>
<keyword evidence="5 6" id="KW-0472">Membrane</keyword>
<dbReference type="EMBL" id="JBJQOH010000007">
    <property type="protein sequence ID" value="KAL3681264.1"/>
    <property type="molecule type" value="Genomic_DNA"/>
</dbReference>
<feature type="transmembrane region" description="Helical" evidence="6">
    <location>
        <begin position="172"/>
        <end position="190"/>
    </location>
</feature>
<feature type="transmembrane region" description="Helical" evidence="6">
    <location>
        <begin position="310"/>
        <end position="333"/>
    </location>
</feature>
<gene>
    <name evidence="8" type="ORF">R1sor_024220</name>
</gene>
<proteinExistence type="inferred from homology"/>
<evidence type="ECO:0000256" key="3">
    <source>
        <dbReference type="ARBA" id="ARBA00022692"/>
    </source>
</evidence>
<evidence type="ECO:0000256" key="7">
    <source>
        <dbReference type="SAM" id="MobiDB-lite"/>
    </source>
</evidence>
<feature type="transmembrane region" description="Helical" evidence="6">
    <location>
        <begin position="353"/>
        <end position="374"/>
    </location>
</feature>
<comment type="similarity">
    <text evidence="2 6">Belongs to the multi antimicrobial extrusion (MATE) (TC 2.A.66.1) family.</text>
</comment>
<dbReference type="NCBIfam" id="TIGR00797">
    <property type="entry name" value="matE"/>
    <property type="match status" value="1"/>
</dbReference>
<feature type="transmembrane region" description="Helical" evidence="6">
    <location>
        <begin position="394"/>
        <end position="415"/>
    </location>
</feature>
<dbReference type="InterPro" id="IPR002528">
    <property type="entry name" value="MATE_fam"/>
</dbReference>
<feature type="transmembrane region" description="Helical" evidence="6">
    <location>
        <begin position="91"/>
        <end position="114"/>
    </location>
</feature>
<keyword evidence="3 6" id="KW-0812">Transmembrane</keyword>
<feature type="transmembrane region" description="Helical" evidence="6">
    <location>
        <begin position="230"/>
        <end position="251"/>
    </location>
</feature>
<feature type="compositionally biased region" description="Basic and acidic residues" evidence="7">
    <location>
        <begin position="532"/>
        <end position="544"/>
    </location>
</feature>
<dbReference type="AlphaFoldDB" id="A0ABD3GTW2"/>